<gene>
    <name evidence="5" type="ORF">CFLV_12110</name>
</gene>
<dbReference type="GO" id="GO:0140098">
    <property type="term" value="F:catalytic activity, acting on RNA"/>
    <property type="evidence" value="ECO:0007669"/>
    <property type="project" value="UniProtKB-ARBA"/>
</dbReference>
<dbReference type="InterPro" id="IPR006224">
    <property type="entry name" value="PsdUridine_synth_RluA-like_CS"/>
</dbReference>
<name>A0A1L7CPR4_CORFL</name>
<sequence>MGRSLIHMRKDFRPLPIKDGLNPTRVRTPVAGLNAWDFLDGVISTQRHRHPSDDAAALHARFAAGEVVLRDTTVLRPDSILPQGADVYFYRMPAPETPVPYDIPVVFEDEDILVVDKPPFMATMPRARHIMQTATVQLRRSTGNNELSPAHRLDRLTSGILLFTKRREVRGAYQTLFAARQVQKTYEAIAALSPFSTPVQWHSHMTKTPGEIQGRLGEGPPNAHTTLLDVAPLGSEETAAYESVHGPQPPLGRYRLQPHTGKTHQLRLHMWEAGVPILGDPVYPVIFPAEAEDMNVPMHLSSVRLEFIDPLSGKARDFHSRRKLMA</sequence>
<dbReference type="GO" id="GO:0000455">
    <property type="term" value="P:enzyme-directed rRNA pseudouridine synthesis"/>
    <property type="evidence" value="ECO:0007669"/>
    <property type="project" value="TreeGrafter"/>
</dbReference>
<accession>A0A1L7CPR4</accession>
<dbReference type="GO" id="GO:0003723">
    <property type="term" value="F:RNA binding"/>
    <property type="evidence" value="ECO:0007669"/>
    <property type="project" value="InterPro"/>
</dbReference>
<dbReference type="OrthoDB" id="9807829at2"/>
<dbReference type="Proteomes" id="UP000185479">
    <property type="component" value="Chromosome"/>
</dbReference>
<keyword evidence="6" id="KW-1185">Reference proteome</keyword>
<reference evidence="5 6" key="1">
    <citation type="submission" date="2014-08" db="EMBL/GenBank/DDBJ databases">
        <title>Complete genome sequence of Corynebacterium flavescens OJ8(T)(=DSM 20296(T)), isolated from cheese.</title>
        <authorList>
            <person name="Ruckert C."/>
            <person name="Albersmeier A."/>
            <person name="Winkler A."/>
            <person name="Kalinowski J."/>
        </authorList>
    </citation>
    <scope>NUCLEOTIDE SEQUENCE [LARGE SCALE GENOMIC DNA]</scope>
    <source>
        <strain evidence="5 6">OJ8</strain>
    </source>
</reference>
<protein>
    <recommendedName>
        <fullName evidence="2">RNA pseudouridylate synthase</fullName>
    </recommendedName>
    <alternativeName>
        <fullName evidence="3">RNA-uridine isomerase</fullName>
    </alternativeName>
</protein>
<dbReference type="PANTHER" id="PTHR21600">
    <property type="entry name" value="MITOCHONDRIAL RNA PSEUDOURIDINE SYNTHASE"/>
    <property type="match status" value="1"/>
</dbReference>
<evidence type="ECO:0000313" key="6">
    <source>
        <dbReference type="Proteomes" id="UP000185479"/>
    </source>
</evidence>
<evidence type="ECO:0000313" key="5">
    <source>
        <dbReference type="EMBL" id="APT87823.1"/>
    </source>
</evidence>
<evidence type="ECO:0000256" key="2">
    <source>
        <dbReference type="ARBA" id="ARBA00031870"/>
    </source>
</evidence>
<feature type="domain" description="Pseudouridine synthase RsuA/RluA-like" evidence="4">
    <location>
        <begin position="111"/>
        <end position="270"/>
    </location>
</feature>
<dbReference type="STRING" id="28028.CFLV_12110"/>
<dbReference type="KEGG" id="cfc:CFLV_12110"/>
<dbReference type="PROSITE" id="PS01129">
    <property type="entry name" value="PSI_RLU"/>
    <property type="match status" value="1"/>
</dbReference>
<dbReference type="GO" id="GO:0009982">
    <property type="term" value="F:pseudouridine synthase activity"/>
    <property type="evidence" value="ECO:0007669"/>
    <property type="project" value="InterPro"/>
</dbReference>
<dbReference type="EMBL" id="CP009246">
    <property type="protein sequence ID" value="APT87823.1"/>
    <property type="molecule type" value="Genomic_DNA"/>
</dbReference>
<dbReference type="InterPro" id="IPR020103">
    <property type="entry name" value="PsdUridine_synth_cat_dom_sf"/>
</dbReference>
<evidence type="ECO:0000256" key="3">
    <source>
        <dbReference type="ARBA" id="ARBA00033164"/>
    </source>
</evidence>
<organism evidence="5 6">
    <name type="scientific">Corynebacterium flavescens</name>
    <dbReference type="NCBI Taxonomy" id="28028"/>
    <lineage>
        <taxon>Bacteria</taxon>
        <taxon>Bacillati</taxon>
        <taxon>Actinomycetota</taxon>
        <taxon>Actinomycetes</taxon>
        <taxon>Mycobacteriales</taxon>
        <taxon>Corynebacteriaceae</taxon>
        <taxon>Corynebacterium</taxon>
    </lineage>
</organism>
<dbReference type="InterPro" id="IPR050188">
    <property type="entry name" value="RluA_PseudoU_synthase"/>
</dbReference>
<dbReference type="Gene3D" id="3.30.2350.10">
    <property type="entry name" value="Pseudouridine synthase"/>
    <property type="match status" value="1"/>
</dbReference>
<comment type="catalytic activity">
    <reaction evidence="1">
        <text>a uridine in RNA = a pseudouridine in RNA</text>
        <dbReference type="Rhea" id="RHEA:48348"/>
        <dbReference type="Rhea" id="RHEA-COMP:12068"/>
        <dbReference type="Rhea" id="RHEA-COMP:12069"/>
        <dbReference type="ChEBI" id="CHEBI:65314"/>
        <dbReference type="ChEBI" id="CHEBI:65315"/>
    </reaction>
</comment>
<dbReference type="Pfam" id="PF00849">
    <property type="entry name" value="PseudoU_synth_2"/>
    <property type="match status" value="1"/>
</dbReference>
<evidence type="ECO:0000256" key="1">
    <source>
        <dbReference type="ARBA" id="ARBA00000073"/>
    </source>
</evidence>
<dbReference type="PANTHER" id="PTHR21600:SF84">
    <property type="entry name" value="PSEUDOURIDINE SYNTHASE RSUA_RLUA-LIKE DOMAIN-CONTAINING PROTEIN"/>
    <property type="match status" value="1"/>
</dbReference>
<proteinExistence type="predicted"/>
<evidence type="ECO:0000259" key="4">
    <source>
        <dbReference type="Pfam" id="PF00849"/>
    </source>
</evidence>
<dbReference type="InterPro" id="IPR006145">
    <property type="entry name" value="PsdUridine_synth_RsuA/RluA"/>
</dbReference>
<dbReference type="SUPFAM" id="SSF55120">
    <property type="entry name" value="Pseudouridine synthase"/>
    <property type="match status" value="1"/>
</dbReference>
<dbReference type="AlphaFoldDB" id="A0A1L7CPR4"/>